<accession>A0A1M6KNJ0</accession>
<organism evidence="3 4">
    <name type="scientific">Thermoclostridium caenicola</name>
    <dbReference type="NCBI Taxonomy" id="659425"/>
    <lineage>
        <taxon>Bacteria</taxon>
        <taxon>Bacillati</taxon>
        <taxon>Bacillota</taxon>
        <taxon>Clostridia</taxon>
        <taxon>Eubacteriales</taxon>
        <taxon>Oscillospiraceae</taxon>
        <taxon>Thermoclostridium</taxon>
    </lineage>
</organism>
<evidence type="ECO:0000313" key="4">
    <source>
        <dbReference type="Proteomes" id="UP000324781"/>
    </source>
</evidence>
<evidence type="ECO:0000256" key="1">
    <source>
        <dbReference type="ARBA" id="ARBA00022737"/>
    </source>
</evidence>
<proteinExistence type="predicted"/>
<dbReference type="Proteomes" id="UP000324781">
    <property type="component" value="Unassembled WGS sequence"/>
</dbReference>
<reference evidence="3 4" key="1">
    <citation type="submission" date="2016-11" db="EMBL/GenBank/DDBJ databases">
        <authorList>
            <person name="Varghese N."/>
            <person name="Submissions S."/>
        </authorList>
    </citation>
    <scope>NUCLEOTIDE SEQUENCE [LARGE SCALE GENOMIC DNA]</scope>
    <source>
        <strain evidence="3 4">DSM 19027</strain>
    </source>
</reference>
<keyword evidence="1" id="KW-0677">Repeat</keyword>
<protein>
    <submittedName>
        <fullName evidence="3">S-layer homology domain-containing protein</fullName>
    </submittedName>
</protein>
<dbReference type="Pfam" id="PF00395">
    <property type="entry name" value="SLH"/>
    <property type="match status" value="2"/>
</dbReference>
<name>A0A1M6KNJ0_9FIRM</name>
<evidence type="ECO:0000259" key="2">
    <source>
        <dbReference type="PROSITE" id="PS51272"/>
    </source>
</evidence>
<evidence type="ECO:0000313" key="3">
    <source>
        <dbReference type="EMBL" id="SHJ60505.1"/>
    </source>
</evidence>
<dbReference type="EMBL" id="FQZP01000088">
    <property type="protein sequence ID" value="SHJ60505.1"/>
    <property type="molecule type" value="Genomic_DNA"/>
</dbReference>
<dbReference type="AlphaFoldDB" id="A0A1M6KNJ0"/>
<sequence length="454" mass="51555">MKKSLAILLTVVMVLAVITSGMSRSHAALSFKDVPREAWYYEHVQYVANHPRELMVGYAGNFGPLDNLTVEQFIKIAVAAAGKGVVVPSDKYWGDVYVSIGLELGFVQPGEFTDYKRPITRAEMARIIIRSLPMITGEKDISYNENEIRSRIADYDSIPVNLRDYVCKAYQLGILVGGTDGKFNPNGNLTRASAAAVIHKMLEPGLRTVYTPPEEVWSDEEFEAYIRDNAEDFYCIARIENRKIYLRNAVATTPTLLSDKNNPDINEILYECTKTMAYYAKKNGNAFSIAYSEFFGGYVSLGYHLVSDKYKPDIELIIYAEPQMNYIAERYAPGEQKNPSYYEWTIRSLADDQFILDQGFFPGKGMDKTKFKWTQEKYEKVLLHICQIVYGPNQGIAFFDFAVEKVINDAASETLASEKYFGVLPGANIEIAYYRNPPEAMNRNFWTSRPVVRK</sequence>
<dbReference type="RefSeq" id="WP_188118535.1">
    <property type="nucleotide sequence ID" value="NZ_FQZP01000088.1"/>
</dbReference>
<dbReference type="InterPro" id="IPR001119">
    <property type="entry name" value="SLH_dom"/>
</dbReference>
<dbReference type="PROSITE" id="PS51272">
    <property type="entry name" value="SLH"/>
    <property type="match status" value="2"/>
</dbReference>
<keyword evidence="4" id="KW-1185">Reference proteome</keyword>
<feature type="domain" description="SLH" evidence="2">
    <location>
        <begin position="27"/>
        <end position="91"/>
    </location>
</feature>
<feature type="domain" description="SLH" evidence="2">
    <location>
        <begin position="149"/>
        <end position="212"/>
    </location>
</feature>
<gene>
    <name evidence="3" type="ORF">SAMN05444373_10882</name>
</gene>